<dbReference type="Proteomes" id="UP001162131">
    <property type="component" value="Unassembled WGS sequence"/>
</dbReference>
<accession>A0AAU9JST6</accession>
<feature type="coiled-coil region" evidence="1">
    <location>
        <begin position="265"/>
        <end position="335"/>
    </location>
</feature>
<name>A0AAU9JST6_9CILI</name>
<feature type="compositionally biased region" description="Low complexity" evidence="2">
    <location>
        <begin position="642"/>
        <end position="657"/>
    </location>
</feature>
<feature type="region of interest" description="Disordered" evidence="2">
    <location>
        <begin position="639"/>
        <end position="688"/>
    </location>
</feature>
<evidence type="ECO:0000313" key="3">
    <source>
        <dbReference type="EMBL" id="CAG9324781.1"/>
    </source>
</evidence>
<feature type="region of interest" description="Disordered" evidence="2">
    <location>
        <begin position="740"/>
        <end position="771"/>
    </location>
</feature>
<gene>
    <name evidence="3" type="ORF">BSTOLATCC_MIC36561</name>
</gene>
<protein>
    <submittedName>
        <fullName evidence="3">Uncharacterized protein</fullName>
    </submittedName>
</protein>
<proteinExistence type="predicted"/>
<dbReference type="EMBL" id="CAJZBQ010000036">
    <property type="protein sequence ID" value="CAG9324781.1"/>
    <property type="molecule type" value="Genomic_DNA"/>
</dbReference>
<feature type="compositionally biased region" description="Polar residues" evidence="2">
    <location>
        <begin position="740"/>
        <end position="751"/>
    </location>
</feature>
<evidence type="ECO:0000313" key="4">
    <source>
        <dbReference type="Proteomes" id="UP001162131"/>
    </source>
</evidence>
<keyword evidence="1" id="KW-0175">Coiled coil</keyword>
<reference evidence="3" key="1">
    <citation type="submission" date="2021-09" db="EMBL/GenBank/DDBJ databases">
        <authorList>
            <consortium name="AG Swart"/>
            <person name="Singh M."/>
            <person name="Singh A."/>
            <person name="Seah K."/>
            <person name="Emmerich C."/>
        </authorList>
    </citation>
    <scope>NUCLEOTIDE SEQUENCE</scope>
    <source>
        <strain evidence="3">ATCC30299</strain>
    </source>
</reference>
<dbReference type="PANTHER" id="PTHR34894:SF5">
    <property type="entry name" value="EF-HAND DOMAIN-CONTAINING PROTEIN"/>
    <property type="match status" value="1"/>
</dbReference>
<comment type="caution">
    <text evidence="3">The sequence shown here is derived from an EMBL/GenBank/DDBJ whole genome shotgun (WGS) entry which is preliminary data.</text>
</comment>
<evidence type="ECO:0000256" key="1">
    <source>
        <dbReference type="SAM" id="Coils"/>
    </source>
</evidence>
<dbReference type="AlphaFoldDB" id="A0AAU9JST6"/>
<dbReference type="PANTHER" id="PTHR34894">
    <property type="entry name" value="SAM-DEPENDENT METHYLTRANSFERASE RSMI, CONSERVED SITE"/>
    <property type="match status" value="1"/>
</dbReference>
<keyword evidence="4" id="KW-1185">Reference proteome</keyword>
<organism evidence="3 4">
    <name type="scientific">Blepharisma stoltei</name>
    <dbReference type="NCBI Taxonomy" id="1481888"/>
    <lineage>
        <taxon>Eukaryota</taxon>
        <taxon>Sar</taxon>
        <taxon>Alveolata</taxon>
        <taxon>Ciliophora</taxon>
        <taxon>Postciliodesmatophora</taxon>
        <taxon>Heterotrichea</taxon>
        <taxon>Heterotrichida</taxon>
        <taxon>Blepharismidae</taxon>
        <taxon>Blepharisma</taxon>
    </lineage>
</organism>
<evidence type="ECO:0000256" key="2">
    <source>
        <dbReference type="SAM" id="MobiDB-lite"/>
    </source>
</evidence>
<feature type="compositionally biased region" description="Basic and acidic residues" evidence="2">
    <location>
        <begin position="677"/>
        <end position="688"/>
    </location>
</feature>
<sequence>MKHLYHKISTVDDGARSTPIIQLQGDENILDFLFVKTPKIDTKKLKKISPSQTLSKKSSLKLLGINEINDFFKSDKEKNQRLMTRETPTRDVSHLKDKISLPSIEPKLIQSILPTNIKHLQKLAVNEELLGSSCPTSPGFLTPLPCRKEECNDYTLQTQRIKRSHRNNSCSIPDIYENEKLDLGNPAGRQDVENLKKWLQFMKDKIVGVNKNIEDISKCSQKELFLIYNICAKEIIRQVAVHCVERGEILKEVVDMLVKIKLLKISRMRESIKAVEENKRKELENELNKRIKITEDYEKKIEELNEIIVKKTNSKLRLKAKYDSLKKHNEILKKQTFDITEGARRGSLFNFGTLTPLLSKNLLSSAKSKRSSYRASSIGSATSEDECRSALIDESNISSITNAQANTPAMEIQVLKDPNLENEGEKQFQDASCQWNVFDVENISDNPNLDFPKPGPDGTFSDIEEEKSENLEIIDENEECDLDLMEEEKFYQLGMNEKDIMENNSDIAEISEINVERPLIESCISEQIITKKEYEEDERHKSYCCENIKHNETEKNEEESNSDIKRDNNLSRIIQQKQSKLNFITFLIKKKIIILKNLNREITEKKQQLQYSDMSDHVSMVLVNEKNISGLQSIFNQSGRQISASERSSISVSERNSFLSEELDESEQSYDTSSNQEEGKIDEFLQGDEKVPIKRSDAISTKPRERKLTKYHRKHENIIDEAKQSSGNQNYYNPLETNETETLSTGRTSDYSPFHINEPAKLDTNTSNEENTAENQYQIFSTSYTNVLEIPEITRTSKRIVTMFPGKITKQPTEEDLIIQKINTETLISSEEAKAQVIRNSNPRLTFHTKKEKSSTTKFKIFHFQRKETIMQKKVIHPAPALLEKFITRKMERIRKKSTMTRKMVHRLISSIYSACLAKVASGLYLDGLVEQTYDEFMQKYSYRKTSEKKFFEFISSLFNSIDSKRAVNFMRFIGAAKRIGITNFSKLSFVFYIQAYHSMISSNKGILVAYDDTAERAMIPKSRATEFLNTKMEGIIDKQTHSRLSVTIEQLTVPDPKKINTSGLVEIEAVLELFVEVHEEYQNKINQGLYMLVEAVRFNEDKTHLPFAEFLILARIISPSKYQSSKDDIKKWIDNFKDDEEINQLEEIFGKCVEKNLLSIGDVNSFYSPKEELNSENVLREMNSSKEIIMDIISKMRDTSEKKWVSLSEDEWVKKIDNCLESVTARNPVEAMLAWKIYKSELLRVYEIIEAK</sequence>